<comment type="caution">
    <text evidence="1">The sequence shown here is derived from an EMBL/GenBank/DDBJ whole genome shotgun (WGS) entry which is preliminary data.</text>
</comment>
<reference evidence="1" key="1">
    <citation type="journal article" date="2015" name="Proc. Natl. Acad. Sci. U.S.A.">
        <title>Networks of energetic and metabolic interactions define dynamics in microbial communities.</title>
        <authorList>
            <person name="Embree M."/>
            <person name="Liu J.K."/>
            <person name="Al-Bassam M.M."/>
            <person name="Zengler K."/>
        </authorList>
    </citation>
    <scope>NUCLEOTIDE SEQUENCE</scope>
</reference>
<evidence type="ECO:0000313" key="1">
    <source>
        <dbReference type="EMBL" id="KUG21133.1"/>
    </source>
</evidence>
<proteinExistence type="predicted"/>
<organism evidence="1">
    <name type="scientific">hydrocarbon metagenome</name>
    <dbReference type="NCBI Taxonomy" id="938273"/>
    <lineage>
        <taxon>unclassified sequences</taxon>
        <taxon>metagenomes</taxon>
        <taxon>ecological metagenomes</taxon>
    </lineage>
</organism>
<gene>
    <name evidence="1" type="ORF">ASZ90_009124</name>
</gene>
<sequence>MSNGQKPTDTDELEPINFTCYRISPEDEGALEEGVNTYSVMVLLPNGMFRHQIVWARNPEDIEAVIHVLPGTRVIMTQMANHFIWDNRQAEERERPPEAVPTPR</sequence>
<accession>A0A0W8FJP6</accession>
<protein>
    <submittedName>
        <fullName evidence="1">Uncharacterized protein</fullName>
    </submittedName>
</protein>
<name>A0A0W8FJP6_9ZZZZ</name>
<dbReference type="EMBL" id="LNQE01001098">
    <property type="protein sequence ID" value="KUG21133.1"/>
    <property type="molecule type" value="Genomic_DNA"/>
</dbReference>
<dbReference type="AlphaFoldDB" id="A0A0W8FJP6"/>